<evidence type="ECO:0000259" key="1">
    <source>
        <dbReference type="Pfam" id="PF00534"/>
    </source>
</evidence>
<comment type="caution">
    <text evidence="3">The sequence shown here is derived from an EMBL/GenBank/DDBJ whole genome shotgun (WGS) entry which is preliminary data.</text>
</comment>
<dbReference type="GO" id="GO:0016740">
    <property type="term" value="F:transferase activity"/>
    <property type="evidence" value="ECO:0007669"/>
    <property type="project" value="UniProtKB-KW"/>
</dbReference>
<evidence type="ECO:0000313" key="3">
    <source>
        <dbReference type="EMBL" id="KHA61703.1"/>
    </source>
</evidence>
<dbReference type="EMBL" id="JRWM01000005">
    <property type="protein sequence ID" value="KHA61703.1"/>
    <property type="molecule type" value="Genomic_DNA"/>
</dbReference>
<organism evidence="3 4">
    <name type="scientific">Vibrio variabilis</name>
    <dbReference type="NCBI Taxonomy" id="990271"/>
    <lineage>
        <taxon>Bacteria</taxon>
        <taxon>Pseudomonadati</taxon>
        <taxon>Pseudomonadota</taxon>
        <taxon>Gammaproteobacteria</taxon>
        <taxon>Vibrionales</taxon>
        <taxon>Vibrionaceae</taxon>
        <taxon>Vibrio</taxon>
    </lineage>
</organism>
<proteinExistence type="predicted"/>
<dbReference type="Pfam" id="PF00534">
    <property type="entry name" value="Glycos_transf_1"/>
    <property type="match status" value="1"/>
</dbReference>
<feature type="domain" description="Glycosyl transferase family 1" evidence="1">
    <location>
        <begin position="184"/>
        <end position="333"/>
    </location>
</feature>
<dbReference type="Pfam" id="PF13439">
    <property type="entry name" value="Glyco_transf_4"/>
    <property type="match status" value="1"/>
</dbReference>
<feature type="domain" description="Glycosyltransferase subfamily 4-like N-terminal" evidence="2">
    <location>
        <begin position="14"/>
        <end position="171"/>
    </location>
</feature>
<keyword evidence="4" id="KW-1185">Reference proteome</keyword>
<name>A0ABR4YDY8_9VIBR</name>
<dbReference type="PANTHER" id="PTHR12526">
    <property type="entry name" value="GLYCOSYLTRANSFERASE"/>
    <property type="match status" value="1"/>
</dbReference>
<dbReference type="CDD" id="cd03801">
    <property type="entry name" value="GT4_PimA-like"/>
    <property type="match status" value="1"/>
</dbReference>
<dbReference type="RefSeq" id="WP_038213209.1">
    <property type="nucleotide sequence ID" value="NZ_JRWM01000005.1"/>
</dbReference>
<protein>
    <submittedName>
        <fullName evidence="3">Group 1 glycosyl transferase</fullName>
    </submittedName>
</protein>
<dbReference type="Gene3D" id="3.40.50.2000">
    <property type="entry name" value="Glycogen Phosphorylase B"/>
    <property type="match status" value="2"/>
</dbReference>
<dbReference type="SUPFAM" id="SSF53756">
    <property type="entry name" value="UDP-Glycosyltransferase/glycogen phosphorylase"/>
    <property type="match status" value="1"/>
</dbReference>
<keyword evidence="3" id="KW-0808">Transferase</keyword>
<dbReference type="InterPro" id="IPR001296">
    <property type="entry name" value="Glyco_trans_1"/>
</dbReference>
<dbReference type="InterPro" id="IPR028098">
    <property type="entry name" value="Glyco_trans_4-like_N"/>
</dbReference>
<dbReference type="Proteomes" id="UP000030520">
    <property type="component" value="Unassembled WGS sequence"/>
</dbReference>
<gene>
    <name evidence="3" type="ORF">NL53_05175</name>
</gene>
<evidence type="ECO:0000313" key="4">
    <source>
        <dbReference type="Proteomes" id="UP000030520"/>
    </source>
</evidence>
<reference evidence="3 4" key="1">
    <citation type="submission" date="2014-10" db="EMBL/GenBank/DDBJ databases">
        <title>Genome sequencing of Vibrio variabilis T01.</title>
        <authorList>
            <person name="Chan K.-G."/>
            <person name="Mohamad N.I."/>
        </authorList>
    </citation>
    <scope>NUCLEOTIDE SEQUENCE [LARGE SCALE GENOMIC DNA]</scope>
    <source>
        <strain evidence="3 4">T01</strain>
    </source>
</reference>
<sequence length="368" mass="41588">MKIALVHMRHAETGGTELFLNQLSRYLAEKGEEVTIICRTHVAPSHPNIKFVKLNSFTIGKAHRIWKFAKDVEKHIAQNQYDFVYGLGKTWTHDMLRIGGGTHVHFVESMKKGKLKLKDRAAIAIERKAMAKGAYKHVVANSHKSAEEIHEAYQVPKEKISVIHNFVDTTRFDKERVIERSKQLEKDIGLDRSKPVYLFLGSGYERKGLKKAIKALSMLEFKATLLIVGRENHEADYKSYADELGVLAQCKFLGVQSEAELFFAMADCYVLPTLYEPFGFTAIEALSCGIPVITTENCGAKEVLRPEISTVVSSEVNPSDIAQAMKHWVNVEDKVELTRQCRSLALTLDVEAVMEQNYQQILDVYNAN</sequence>
<evidence type="ECO:0000259" key="2">
    <source>
        <dbReference type="Pfam" id="PF13439"/>
    </source>
</evidence>
<accession>A0ABR4YDY8</accession>